<dbReference type="CDD" id="cd07571">
    <property type="entry name" value="ALP_N-acyl_transferase"/>
    <property type="match status" value="1"/>
</dbReference>
<dbReference type="Proteomes" id="UP000185628">
    <property type="component" value="Unassembled WGS sequence"/>
</dbReference>
<dbReference type="Pfam" id="PF20154">
    <property type="entry name" value="LNT_N"/>
    <property type="match status" value="1"/>
</dbReference>
<dbReference type="GO" id="GO:0005886">
    <property type="term" value="C:plasma membrane"/>
    <property type="evidence" value="ECO:0007669"/>
    <property type="project" value="UniProtKB-SubCell"/>
</dbReference>
<dbReference type="HAMAP" id="MF_01148">
    <property type="entry name" value="Lnt"/>
    <property type="match status" value="1"/>
</dbReference>
<keyword evidence="11" id="KW-1185">Reference proteome</keyword>
<dbReference type="Gene3D" id="3.60.110.10">
    <property type="entry name" value="Carbon-nitrogen hydrolase"/>
    <property type="match status" value="1"/>
</dbReference>
<dbReference type="PROSITE" id="PS50263">
    <property type="entry name" value="CN_HYDROLASE"/>
    <property type="match status" value="1"/>
</dbReference>
<comment type="similarity">
    <text evidence="8">Belongs to the CN hydrolase family. Apolipoprotein N-acyltransferase subfamily.</text>
</comment>
<keyword evidence="4 8" id="KW-0812">Transmembrane</keyword>
<gene>
    <name evidence="8" type="primary">lnt</name>
    <name evidence="10" type="ORF">BSZ39_04045</name>
</gene>
<evidence type="ECO:0000256" key="3">
    <source>
        <dbReference type="ARBA" id="ARBA00022679"/>
    </source>
</evidence>
<sequence length="523" mass="56289">MSFVPRFLLAALAGGALNLAFPHLRWWWMAIVALALLHVALGRSRPGRAFAYGTAFGLAFFLPHLSWAITSVGTYIPWAALATLQACIIGLYACLRAVALKSAWYTRSASVWIDAVGSGLLFVAIEGMRSRFPFGGFAWGLVGYSQVEGPIVRLAAYGGTTLVGFTVVVAAVLLARVINPAGERSGRFLSRAAQVAVAGALPLVAALAPLAGNAETGSLSVGVVQGNVPRPPLADGYEQARRVTANHRDETVRLVKSDPQLDLIVWPESASDLDPRTNDDVLAMIHESVLAAKVPILVGTQEYFENGRYNQHLLFVPDGNDVRIVDSYTKQHPVPFGEYIPYRDFFAKISSDVGKVRTDMLPGQKPGIMDLALADRNVRVGDAICFEISVEDLVRDSVNRGAQVLIVPTNNASFGDSAEAAQQTDISRFRAIEFSRATVQASTVGTSAIIDPRGRIVGATELWTSDHLVAKVALRTSETFAAKAGIIPVLGSAILALGWVVVGPFTGEKRASRRHYSDLQRKR</sequence>
<comment type="subcellular location">
    <subcellularLocation>
        <location evidence="1 8">Cell membrane</location>
        <topology evidence="1 8">Multi-pass membrane protein</topology>
    </subcellularLocation>
</comment>
<feature type="transmembrane region" description="Helical" evidence="8">
    <location>
        <begin position="111"/>
        <end position="134"/>
    </location>
</feature>
<feature type="transmembrane region" description="Helical" evidence="8">
    <location>
        <begin position="75"/>
        <end position="99"/>
    </location>
</feature>
<comment type="catalytic activity">
    <reaction evidence="8">
        <text>N-terminal S-1,2-diacyl-sn-glyceryl-L-cysteinyl-[lipoprotein] + a glycerophospholipid = N-acyl-S-1,2-diacyl-sn-glyceryl-L-cysteinyl-[lipoprotein] + a 2-acyl-sn-glycero-3-phospholipid + H(+)</text>
        <dbReference type="Rhea" id="RHEA:48228"/>
        <dbReference type="Rhea" id="RHEA-COMP:14681"/>
        <dbReference type="Rhea" id="RHEA-COMP:14684"/>
        <dbReference type="ChEBI" id="CHEBI:15378"/>
        <dbReference type="ChEBI" id="CHEBI:136912"/>
        <dbReference type="ChEBI" id="CHEBI:140656"/>
        <dbReference type="ChEBI" id="CHEBI:140657"/>
        <dbReference type="ChEBI" id="CHEBI:140660"/>
        <dbReference type="EC" id="2.3.1.269"/>
    </reaction>
</comment>
<dbReference type="GO" id="GO:0042158">
    <property type="term" value="P:lipoprotein biosynthetic process"/>
    <property type="evidence" value="ECO:0007669"/>
    <property type="project" value="UniProtKB-UniRule"/>
</dbReference>
<feature type="transmembrane region" description="Helical" evidence="8">
    <location>
        <begin position="49"/>
        <end position="69"/>
    </location>
</feature>
<feature type="transmembrane region" description="Helical" evidence="8">
    <location>
        <begin position="485"/>
        <end position="505"/>
    </location>
</feature>
<comment type="function">
    <text evidence="8">Catalyzes the phospholipid dependent N-acylation of the N-terminal cysteine of apolipoprotein, the last step in lipoprotein maturation.</text>
</comment>
<dbReference type="GO" id="GO:0016410">
    <property type="term" value="F:N-acyltransferase activity"/>
    <property type="evidence" value="ECO:0007669"/>
    <property type="project" value="UniProtKB-UniRule"/>
</dbReference>
<evidence type="ECO:0000256" key="2">
    <source>
        <dbReference type="ARBA" id="ARBA00022475"/>
    </source>
</evidence>
<proteinExistence type="inferred from homology"/>
<accession>A0A1Q5Q440</accession>
<name>A0A1Q5Q440_9ACTO</name>
<dbReference type="EMBL" id="MQVR01000015">
    <property type="protein sequence ID" value="OKL54479.1"/>
    <property type="molecule type" value="Genomic_DNA"/>
</dbReference>
<keyword evidence="6 8" id="KW-0472">Membrane</keyword>
<dbReference type="Pfam" id="PF00795">
    <property type="entry name" value="CN_hydrolase"/>
    <property type="match status" value="1"/>
</dbReference>
<dbReference type="EC" id="2.3.1.269" evidence="8"/>
<evidence type="ECO:0000256" key="6">
    <source>
        <dbReference type="ARBA" id="ARBA00023136"/>
    </source>
</evidence>
<keyword evidence="2 8" id="KW-1003">Cell membrane</keyword>
<feature type="transmembrane region" description="Helical" evidence="8">
    <location>
        <begin position="26"/>
        <end position="42"/>
    </location>
</feature>
<evidence type="ECO:0000256" key="7">
    <source>
        <dbReference type="ARBA" id="ARBA00023315"/>
    </source>
</evidence>
<evidence type="ECO:0000259" key="9">
    <source>
        <dbReference type="PROSITE" id="PS50263"/>
    </source>
</evidence>
<evidence type="ECO:0000256" key="5">
    <source>
        <dbReference type="ARBA" id="ARBA00022989"/>
    </source>
</evidence>
<dbReference type="SUPFAM" id="SSF56317">
    <property type="entry name" value="Carbon-nitrogen hydrolase"/>
    <property type="match status" value="1"/>
</dbReference>
<evidence type="ECO:0000313" key="10">
    <source>
        <dbReference type="EMBL" id="OKL54479.1"/>
    </source>
</evidence>
<evidence type="ECO:0000313" key="11">
    <source>
        <dbReference type="Proteomes" id="UP000185628"/>
    </source>
</evidence>
<comment type="pathway">
    <text evidence="8">Protein modification; lipoprotein biosynthesis (N-acyl transfer).</text>
</comment>
<evidence type="ECO:0000256" key="1">
    <source>
        <dbReference type="ARBA" id="ARBA00004651"/>
    </source>
</evidence>
<organism evidence="10 11">
    <name type="scientific">Bowdeniella nasicola</name>
    <dbReference type="NCBI Taxonomy" id="208480"/>
    <lineage>
        <taxon>Bacteria</taxon>
        <taxon>Bacillati</taxon>
        <taxon>Actinomycetota</taxon>
        <taxon>Actinomycetes</taxon>
        <taxon>Actinomycetales</taxon>
        <taxon>Actinomycetaceae</taxon>
        <taxon>Bowdeniella</taxon>
    </lineage>
</organism>
<dbReference type="AlphaFoldDB" id="A0A1Q5Q440"/>
<keyword evidence="10" id="KW-0449">Lipoprotein</keyword>
<dbReference type="NCBIfam" id="TIGR00546">
    <property type="entry name" value="lnt"/>
    <property type="match status" value="1"/>
</dbReference>
<dbReference type="PANTHER" id="PTHR38686">
    <property type="entry name" value="APOLIPOPROTEIN N-ACYLTRANSFERASE"/>
    <property type="match status" value="1"/>
</dbReference>
<feature type="domain" description="CN hydrolase" evidence="9">
    <location>
        <begin position="224"/>
        <end position="474"/>
    </location>
</feature>
<dbReference type="UniPathway" id="UPA00666"/>
<keyword evidence="5 8" id="KW-1133">Transmembrane helix</keyword>
<dbReference type="PANTHER" id="PTHR38686:SF1">
    <property type="entry name" value="APOLIPOPROTEIN N-ACYLTRANSFERASE"/>
    <property type="match status" value="1"/>
</dbReference>
<comment type="caution">
    <text evidence="10">The sequence shown here is derived from an EMBL/GenBank/DDBJ whole genome shotgun (WGS) entry which is preliminary data.</text>
</comment>
<dbReference type="InterPro" id="IPR036526">
    <property type="entry name" value="C-N_Hydrolase_sf"/>
</dbReference>
<dbReference type="InterPro" id="IPR004563">
    <property type="entry name" value="Apolipo_AcylTrfase"/>
</dbReference>
<evidence type="ECO:0000256" key="4">
    <source>
        <dbReference type="ARBA" id="ARBA00022692"/>
    </source>
</evidence>
<reference evidence="11" key="1">
    <citation type="submission" date="2016-12" db="EMBL/GenBank/DDBJ databases">
        <authorList>
            <person name="Meng X."/>
        </authorList>
    </citation>
    <scope>NUCLEOTIDE SEQUENCE [LARGE SCALE GENOMIC DNA]</scope>
    <source>
        <strain evidence="11">DSM 19116</strain>
    </source>
</reference>
<keyword evidence="7 8" id="KW-0012">Acyltransferase</keyword>
<dbReference type="InterPro" id="IPR045378">
    <property type="entry name" value="LNT_N"/>
</dbReference>
<protein>
    <recommendedName>
        <fullName evidence="8">Apolipoprotein N-acyltransferase</fullName>
        <shortName evidence="8">ALP N-acyltransferase</shortName>
        <ecNumber evidence="8">2.3.1.269</ecNumber>
    </recommendedName>
</protein>
<feature type="transmembrane region" description="Helical" evidence="8">
    <location>
        <begin position="154"/>
        <end position="176"/>
    </location>
</feature>
<evidence type="ECO:0000256" key="8">
    <source>
        <dbReference type="HAMAP-Rule" id="MF_01148"/>
    </source>
</evidence>
<feature type="transmembrane region" description="Helical" evidence="8">
    <location>
        <begin position="188"/>
        <end position="211"/>
    </location>
</feature>
<keyword evidence="3 8" id="KW-0808">Transferase</keyword>
<dbReference type="InterPro" id="IPR003010">
    <property type="entry name" value="C-N_Hydrolase"/>
</dbReference>